<keyword evidence="3" id="KW-0238">DNA-binding</keyword>
<keyword evidence="2" id="KW-0805">Transcription regulation</keyword>
<dbReference type="SUPFAM" id="SSF53850">
    <property type="entry name" value="Periplasmic binding protein-like II"/>
    <property type="match status" value="1"/>
</dbReference>
<dbReference type="Gene3D" id="3.40.190.290">
    <property type="match status" value="1"/>
</dbReference>
<accession>A0ABW0LTS2</accession>
<sequence>MELRQLEYFVAVCEELHFTRAAEKLHISQPSLSQQIRILEHEIGQPLFDRVGKKTIITESGNILLKYCYNVFHELEQARSAIAELKGLQRGSLKIGALHSVMNDLLPPAILAFHQSYPQVELSLFGLHNGDIIYKLLHNELDLGILFYSESYDELQVTYLYDVKLAVVVPNDHPFADYEEIKLEQLHDVPLIALQESYYLREHMDRVYMGSGIVPRIVMESNTIDSIISMVEHGAGVSILPFPYLHSLKQTNIRVIPFEDPNLTLQIGMAYRRNKYLCAASKVFMEQISVSAKQRSRL</sequence>
<dbReference type="PRINTS" id="PR00039">
    <property type="entry name" value="HTHLYSR"/>
</dbReference>
<keyword evidence="4" id="KW-0804">Transcription</keyword>
<feature type="domain" description="HTH lysR-type" evidence="5">
    <location>
        <begin position="1"/>
        <end position="58"/>
    </location>
</feature>
<dbReference type="PROSITE" id="PS50931">
    <property type="entry name" value="HTH_LYSR"/>
    <property type="match status" value="1"/>
</dbReference>
<comment type="similarity">
    <text evidence="1">Belongs to the LysR transcriptional regulatory family.</text>
</comment>
<protein>
    <submittedName>
        <fullName evidence="6">LysR family transcriptional regulator</fullName>
    </submittedName>
</protein>
<evidence type="ECO:0000259" key="5">
    <source>
        <dbReference type="PROSITE" id="PS50931"/>
    </source>
</evidence>
<dbReference type="EMBL" id="JBHSMH010000007">
    <property type="protein sequence ID" value="MFC5468187.1"/>
    <property type="molecule type" value="Genomic_DNA"/>
</dbReference>
<dbReference type="PANTHER" id="PTHR30419">
    <property type="entry name" value="HTH-TYPE TRANSCRIPTIONAL REGULATOR YBHD"/>
    <property type="match status" value="1"/>
</dbReference>
<dbReference type="Pfam" id="PF03466">
    <property type="entry name" value="LysR_substrate"/>
    <property type="match status" value="1"/>
</dbReference>
<dbReference type="CDD" id="cd05466">
    <property type="entry name" value="PBP2_LTTR_substrate"/>
    <property type="match status" value="1"/>
</dbReference>
<dbReference type="Proteomes" id="UP001596105">
    <property type="component" value="Unassembled WGS sequence"/>
</dbReference>
<dbReference type="InterPro" id="IPR036388">
    <property type="entry name" value="WH-like_DNA-bd_sf"/>
</dbReference>
<keyword evidence="7" id="KW-1185">Reference proteome</keyword>
<name>A0ABW0LTS2_9BACL</name>
<dbReference type="Pfam" id="PF00126">
    <property type="entry name" value="HTH_1"/>
    <property type="match status" value="1"/>
</dbReference>
<evidence type="ECO:0000256" key="3">
    <source>
        <dbReference type="ARBA" id="ARBA00023125"/>
    </source>
</evidence>
<dbReference type="InterPro" id="IPR005119">
    <property type="entry name" value="LysR_subst-bd"/>
</dbReference>
<comment type="caution">
    <text evidence="6">The sequence shown here is derived from an EMBL/GenBank/DDBJ whole genome shotgun (WGS) entry which is preliminary data.</text>
</comment>
<evidence type="ECO:0000256" key="1">
    <source>
        <dbReference type="ARBA" id="ARBA00009437"/>
    </source>
</evidence>
<evidence type="ECO:0000313" key="6">
    <source>
        <dbReference type="EMBL" id="MFC5468187.1"/>
    </source>
</evidence>
<dbReference type="SUPFAM" id="SSF46785">
    <property type="entry name" value="Winged helix' DNA-binding domain"/>
    <property type="match status" value="1"/>
</dbReference>
<reference evidence="7" key="1">
    <citation type="journal article" date="2019" name="Int. J. Syst. Evol. Microbiol.">
        <title>The Global Catalogue of Microorganisms (GCM) 10K type strain sequencing project: providing services to taxonomists for standard genome sequencing and annotation.</title>
        <authorList>
            <consortium name="The Broad Institute Genomics Platform"/>
            <consortium name="The Broad Institute Genome Sequencing Center for Infectious Disease"/>
            <person name="Wu L."/>
            <person name="Ma J."/>
        </authorList>
    </citation>
    <scope>NUCLEOTIDE SEQUENCE [LARGE SCALE GENOMIC DNA]</scope>
    <source>
        <strain evidence="7">CCUG 57113</strain>
    </source>
</reference>
<dbReference type="Gene3D" id="1.10.10.10">
    <property type="entry name" value="Winged helix-like DNA-binding domain superfamily/Winged helix DNA-binding domain"/>
    <property type="match status" value="1"/>
</dbReference>
<evidence type="ECO:0000313" key="7">
    <source>
        <dbReference type="Proteomes" id="UP001596105"/>
    </source>
</evidence>
<gene>
    <name evidence="6" type="ORF">ACFPPD_05595</name>
</gene>
<evidence type="ECO:0000256" key="4">
    <source>
        <dbReference type="ARBA" id="ARBA00023163"/>
    </source>
</evidence>
<evidence type="ECO:0000256" key="2">
    <source>
        <dbReference type="ARBA" id="ARBA00023015"/>
    </source>
</evidence>
<organism evidence="6 7">
    <name type="scientific">Cohnella suwonensis</name>
    <dbReference type="NCBI Taxonomy" id="696072"/>
    <lineage>
        <taxon>Bacteria</taxon>
        <taxon>Bacillati</taxon>
        <taxon>Bacillota</taxon>
        <taxon>Bacilli</taxon>
        <taxon>Bacillales</taxon>
        <taxon>Paenibacillaceae</taxon>
        <taxon>Cohnella</taxon>
    </lineage>
</organism>
<proteinExistence type="inferred from homology"/>
<dbReference type="RefSeq" id="WP_209746618.1">
    <property type="nucleotide sequence ID" value="NZ_JBHSMH010000007.1"/>
</dbReference>
<dbReference type="InterPro" id="IPR000847">
    <property type="entry name" value="LysR_HTH_N"/>
</dbReference>
<dbReference type="InterPro" id="IPR050950">
    <property type="entry name" value="HTH-type_LysR_regulators"/>
</dbReference>
<dbReference type="InterPro" id="IPR036390">
    <property type="entry name" value="WH_DNA-bd_sf"/>
</dbReference>